<feature type="region of interest" description="Disordered" evidence="1">
    <location>
        <begin position="460"/>
        <end position="488"/>
    </location>
</feature>
<dbReference type="AlphaFoldDB" id="A0A2U3DVT8"/>
<proteinExistence type="predicted"/>
<feature type="region of interest" description="Disordered" evidence="1">
    <location>
        <begin position="78"/>
        <end position="119"/>
    </location>
</feature>
<evidence type="ECO:0000313" key="2">
    <source>
        <dbReference type="EMBL" id="PWI66368.1"/>
    </source>
</evidence>
<sequence>MLPAWFDAKVVAERLNQRRHATCDCPRRDCEAEFGSNRNYFRVAEGPNQEAAVSESKRARQFHDERGLCTARDISGDEFAAKVPPDPPCNPPDRLPPGTPDPRPRGLGSDRQTSPHCQRCTPRRACGEHEHLGIQDAAHLPWLWRHGRGTLVLPLDDLGVALLTRCWPSDCDEAVARRAITRAPTGGDKAIIGSVVAGVALPCLPGCEAQSLGAQDGTNHSPHTPEGSGYRRARAGGGGHPSMPSAGSDPSASLYECGQNKAAFARAAGNASPASGHKASSPFVREMYLDREACTTYSGQRRNGARPLIHQPPGLEGRAPAHVAEDAPPKAAAPNGMWRINLGPGNLGLASVPPDCAKARMPTGARLFLRCATGVDCRCSPEGATMGSACHNKIGEFSLTAERPETLHHGPHTFADSAAHGSSELTGGHPVVPTWTLGNEAEPAAPAPKCTRGIKQNMHCPSTRRQQAHQRIHRASARRGQRKHQGNC</sequence>
<feature type="compositionally biased region" description="Basic residues" evidence="1">
    <location>
        <begin position="466"/>
        <end position="488"/>
    </location>
</feature>
<organism evidence="2 3">
    <name type="scientific">Purpureocillium lilacinum</name>
    <name type="common">Paecilomyces lilacinus</name>
    <dbReference type="NCBI Taxonomy" id="33203"/>
    <lineage>
        <taxon>Eukaryota</taxon>
        <taxon>Fungi</taxon>
        <taxon>Dikarya</taxon>
        <taxon>Ascomycota</taxon>
        <taxon>Pezizomycotina</taxon>
        <taxon>Sordariomycetes</taxon>
        <taxon>Hypocreomycetidae</taxon>
        <taxon>Hypocreales</taxon>
        <taxon>Ophiocordycipitaceae</taxon>
        <taxon>Purpureocillium</taxon>
    </lineage>
</organism>
<evidence type="ECO:0000256" key="1">
    <source>
        <dbReference type="SAM" id="MobiDB-lite"/>
    </source>
</evidence>
<feature type="compositionally biased region" description="Pro residues" evidence="1">
    <location>
        <begin position="84"/>
        <end position="101"/>
    </location>
</feature>
<protein>
    <submittedName>
        <fullName evidence="2">Uncharacterized protein</fullName>
    </submittedName>
</protein>
<gene>
    <name evidence="2" type="ORF">PCL_05066</name>
</gene>
<dbReference type="EMBL" id="LCWV01000025">
    <property type="protein sequence ID" value="PWI66368.1"/>
    <property type="molecule type" value="Genomic_DNA"/>
</dbReference>
<reference evidence="2 3" key="1">
    <citation type="journal article" date="2016" name="Front. Microbiol.">
        <title>Genome and transcriptome sequences reveal the specific parasitism of the nematophagous Purpureocillium lilacinum 36-1.</title>
        <authorList>
            <person name="Xie J."/>
            <person name="Li S."/>
            <person name="Mo C."/>
            <person name="Xiao X."/>
            <person name="Peng D."/>
            <person name="Wang G."/>
            <person name="Xiao Y."/>
        </authorList>
    </citation>
    <scope>NUCLEOTIDE SEQUENCE [LARGE SCALE GENOMIC DNA]</scope>
    <source>
        <strain evidence="2 3">36-1</strain>
    </source>
</reference>
<accession>A0A2U3DVT8</accession>
<feature type="region of interest" description="Disordered" evidence="1">
    <location>
        <begin position="212"/>
        <end position="252"/>
    </location>
</feature>
<comment type="caution">
    <text evidence="2">The sequence shown here is derived from an EMBL/GenBank/DDBJ whole genome shotgun (WGS) entry which is preliminary data.</text>
</comment>
<dbReference type="Proteomes" id="UP000245956">
    <property type="component" value="Unassembled WGS sequence"/>
</dbReference>
<evidence type="ECO:0000313" key="3">
    <source>
        <dbReference type="Proteomes" id="UP000245956"/>
    </source>
</evidence>
<name>A0A2U3DVT8_PURLI</name>
<feature type="compositionally biased region" description="Polar residues" evidence="1">
    <location>
        <begin position="212"/>
        <end position="222"/>
    </location>
</feature>